<dbReference type="AlphaFoldDB" id="A0A7R9H4A0"/>
<protein>
    <submittedName>
        <fullName evidence="2">Uncharacterized protein</fullName>
    </submittedName>
</protein>
<organism evidence="2">
    <name type="scientific">Timema poppense</name>
    <name type="common">Walking stick</name>
    <dbReference type="NCBI Taxonomy" id="170557"/>
    <lineage>
        <taxon>Eukaryota</taxon>
        <taxon>Metazoa</taxon>
        <taxon>Ecdysozoa</taxon>
        <taxon>Arthropoda</taxon>
        <taxon>Hexapoda</taxon>
        <taxon>Insecta</taxon>
        <taxon>Pterygota</taxon>
        <taxon>Neoptera</taxon>
        <taxon>Polyneoptera</taxon>
        <taxon>Phasmatodea</taxon>
        <taxon>Timematodea</taxon>
        <taxon>Timematoidea</taxon>
        <taxon>Timematidae</taxon>
        <taxon>Timema</taxon>
    </lineage>
</organism>
<name>A0A7R9H4A0_TIMPO</name>
<reference evidence="2" key="1">
    <citation type="submission" date="2020-11" db="EMBL/GenBank/DDBJ databases">
        <authorList>
            <person name="Tran Van P."/>
        </authorList>
    </citation>
    <scope>NUCLEOTIDE SEQUENCE</scope>
</reference>
<feature type="compositionally biased region" description="Basic and acidic residues" evidence="1">
    <location>
        <begin position="91"/>
        <end position="103"/>
    </location>
</feature>
<accession>A0A7R9H4A0</accession>
<evidence type="ECO:0000256" key="1">
    <source>
        <dbReference type="SAM" id="MobiDB-lite"/>
    </source>
</evidence>
<dbReference type="EMBL" id="OD003678">
    <property type="protein sequence ID" value="CAD7408367.1"/>
    <property type="molecule type" value="Genomic_DNA"/>
</dbReference>
<sequence>MNEPLQGLHVRAGPQSFADYSPGHFGTMAPSFLCHLFLPPSHSPNLPPDPVSKTGRGQRSLQLLGAPPHTMLSVSRLCRPFLASFLVTKPTKQDGADTKKMEEDVAPSSDSGLDSADEEEMPPTLSKRQLLLQSQTTKVTKLPPAVRLDLENKLQPLLNESSDWMSALLTS</sequence>
<proteinExistence type="predicted"/>
<feature type="region of interest" description="Disordered" evidence="1">
    <location>
        <begin position="89"/>
        <end position="138"/>
    </location>
</feature>
<gene>
    <name evidence="2" type="ORF">TPSB3V08_LOCUS6330</name>
</gene>
<evidence type="ECO:0000313" key="2">
    <source>
        <dbReference type="EMBL" id="CAD7408367.1"/>
    </source>
</evidence>